<evidence type="ECO:0000313" key="3">
    <source>
        <dbReference type="Proteomes" id="UP000007241"/>
    </source>
</evidence>
<feature type="compositionally biased region" description="Basic residues" evidence="1">
    <location>
        <begin position="46"/>
        <end position="55"/>
    </location>
</feature>
<dbReference type="InParanoid" id="F4P8P1"/>
<name>F4P8P1_BATDJ</name>
<dbReference type="HOGENOM" id="CLU_1124333_0_0_1"/>
<reference evidence="2 3" key="1">
    <citation type="submission" date="2009-12" db="EMBL/GenBank/DDBJ databases">
        <title>The draft genome of Batrachochytrium dendrobatidis.</title>
        <authorList>
            <consortium name="US DOE Joint Genome Institute (JGI-PGF)"/>
            <person name="Kuo A."/>
            <person name="Salamov A."/>
            <person name="Schmutz J."/>
            <person name="Lucas S."/>
            <person name="Pitluck S."/>
            <person name="Rosenblum E."/>
            <person name="Stajich J."/>
            <person name="Eisen M."/>
            <person name="Grigoriev I.V."/>
        </authorList>
    </citation>
    <scope>NUCLEOTIDE SEQUENCE [LARGE SCALE GENOMIC DNA]</scope>
    <source>
        <strain evidence="3">JAM81 / FGSC 10211</strain>
    </source>
</reference>
<evidence type="ECO:0000313" key="2">
    <source>
        <dbReference type="EMBL" id="EGF78179.1"/>
    </source>
</evidence>
<evidence type="ECO:0000256" key="1">
    <source>
        <dbReference type="SAM" id="MobiDB-lite"/>
    </source>
</evidence>
<organism evidence="2 3">
    <name type="scientific">Batrachochytrium dendrobatidis (strain JAM81 / FGSC 10211)</name>
    <name type="common">Frog chytrid fungus</name>
    <dbReference type="NCBI Taxonomy" id="684364"/>
    <lineage>
        <taxon>Eukaryota</taxon>
        <taxon>Fungi</taxon>
        <taxon>Fungi incertae sedis</taxon>
        <taxon>Chytridiomycota</taxon>
        <taxon>Chytridiomycota incertae sedis</taxon>
        <taxon>Chytridiomycetes</taxon>
        <taxon>Rhizophydiales</taxon>
        <taxon>Rhizophydiales incertae sedis</taxon>
        <taxon>Batrachochytrium</taxon>
    </lineage>
</organism>
<protein>
    <submittedName>
        <fullName evidence="2">Expressed protein</fullName>
    </submittedName>
</protein>
<dbReference type="OrthoDB" id="2162664at2759"/>
<dbReference type="AlphaFoldDB" id="F4P8P1"/>
<sequence length="247" mass="27837">MLSSCSNTAMSSVSYNTASMPGRRKRSLSRSIPHQKTRMSLQMKMQLHHSKPRRSRNSDLFGIKSIHTSANGHHHCTSQIILCNRLTSHIHKQQPSHMEIVSIRKLKKEAFRKLNCQMAQDQLAFVQRLSHDNRLFMPSLPNTDDMAADINNLQFDFTESTPLDTGSSLAEIPLETTVSSDAIDSDNDVCILGASHRRGSHGIEALLDGMCGISVSQDDFDQVLEFEQMYQHHYDPHYLDAAIGDLF</sequence>
<proteinExistence type="predicted"/>
<dbReference type="RefSeq" id="XP_006681159.1">
    <property type="nucleotide sequence ID" value="XM_006681096.1"/>
</dbReference>
<dbReference type="EMBL" id="GL882889">
    <property type="protein sequence ID" value="EGF78179.1"/>
    <property type="molecule type" value="Genomic_DNA"/>
</dbReference>
<accession>F4P8P1</accession>
<keyword evidence="3" id="KW-1185">Reference proteome</keyword>
<dbReference type="Proteomes" id="UP000007241">
    <property type="component" value="Unassembled WGS sequence"/>
</dbReference>
<feature type="region of interest" description="Disordered" evidence="1">
    <location>
        <begin position="1"/>
        <end position="58"/>
    </location>
</feature>
<gene>
    <name evidence="2" type="ORF">BATDEDRAFT_35798</name>
</gene>
<feature type="compositionally biased region" description="Basic residues" evidence="1">
    <location>
        <begin position="22"/>
        <end position="37"/>
    </location>
</feature>
<feature type="compositionally biased region" description="Polar residues" evidence="1">
    <location>
        <begin position="1"/>
        <end position="19"/>
    </location>
</feature>
<dbReference type="GeneID" id="18240879"/>